<evidence type="ECO:0000313" key="2">
    <source>
        <dbReference type="Proteomes" id="UP000037460"/>
    </source>
</evidence>
<sequence>MLRLKGRHAKAKVLIVLKTKAFYDSEPCLKELSCAIDKKIPVIPIVLEENLPDKQDQWKKLTDQDSEVMIAKVQEHLGKINGIPDAGTLLTVPEALDEILEEIKKHVPFMEKAVASAAPDPVAALALRYAIGSSVFMKRSNGAETLAYVKEYDAEMALYTVEIETLGSGQTQKCHDKDLRAANVGLIEGLIGSARAALLTFQADNSRHHA</sequence>
<name>A0A0M0K4B2_9EUKA</name>
<reference evidence="2" key="1">
    <citation type="journal article" date="2015" name="PLoS Genet.">
        <title>Genome Sequence and Transcriptome Analyses of Chrysochromulina tobin: Metabolic Tools for Enhanced Algal Fitness in the Prominent Order Prymnesiales (Haptophyceae).</title>
        <authorList>
            <person name="Hovde B.T."/>
            <person name="Deodato C.R."/>
            <person name="Hunsperger H.M."/>
            <person name="Ryken S.A."/>
            <person name="Yost W."/>
            <person name="Jha R.K."/>
            <person name="Patterson J."/>
            <person name="Monnat R.J. Jr."/>
            <person name="Barlow S.B."/>
            <person name="Starkenburg S.R."/>
            <person name="Cattolico R.A."/>
        </authorList>
    </citation>
    <scope>NUCLEOTIDE SEQUENCE</scope>
    <source>
        <strain evidence="2">CCMP291</strain>
    </source>
</reference>
<keyword evidence="2" id="KW-1185">Reference proteome</keyword>
<proteinExistence type="predicted"/>
<dbReference type="AlphaFoldDB" id="A0A0M0K4B2"/>
<organism evidence="1 2">
    <name type="scientific">Chrysochromulina tobinii</name>
    <dbReference type="NCBI Taxonomy" id="1460289"/>
    <lineage>
        <taxon>Eukaryota</taxon>
        <taxon>Haptista</taxon>
        <taxon>Haptophyta</taxon>
        <taxon>Prymnesiophyceae</taxon>
        <taxon>Prymnesiales</taxon>
        <taxon>Chrysochromulinaceae</taxon>
        <taxon>Chrysochromulina</taxon>
    </lineage>
</organism>
<dbReference type="EMBL" id="JWZX01001572">
    <property type="protein sequence ID" value="KOO33213.1"/>
    <property type="molecule type" value="Genomic_DNA"/>
</dbReference>
<comment type="caution">
    <text evidence="1">The sequence shown here is derived from an EMBL/GenBank/DDBJ whole genome shotgun (WGS) entry which is preliminary data.</text>
</comment>
<evidence type="ECO:0008006" key="3">
    <source>
        <dbReference type="Google" id="ProtNLM"/>
    </source>
</evidence>
<accession>A0A0M0K4B2</accession>
<protein>
    <recommendedName>
        <fullName evidence="3">TIR domain-containing protein</fullName>
    </recommendedName>
</protein>
<evidence type="ECO:0000313" key="1">
    <source>
        <dbReference type="EMBL" id="KOO33213.1"/>
    </source>
</evidence>
<gene>
    <name evidence="1" type="ORF">Ctob_010509</name>
</gene>
<dbReference type="Gene3D" id="3.40.50.10140">
    <property type="entry name" value="Toll/interleukin-1 receptor homology (TIR) domain"/>
    <property type="match status" value="1"/>
</dbReference>
<dbReference type="InterPro" id="IPR035897">
    <property type="entry name" value="Toll_tir_struct_dom_sf"/>
</dbReference>
<dbReference type="Proteomes" id="UP000037460">
    <property type="component" value="Unassembled WGS sequence"/>
</dbReference>
<dbReference type="SUPFAM" id="SSF52200">
    <property type="entry name" value="Toll/Interleukin receptor TIR domain"/>
    <property type="match status" value="1"/>
</dbReference>